<dbReference type="AlphaFoldDB" id="A0A0G4HDV1"/>
<feature type="region of interest" description="Disordered" evidence="1">
    <location>
        <begin position="1"/>
        <end position="38"/>
    </location>
</feature>
<gene>
    <name evidence="2" type="ORF">Cvel_26509</name>
</gene>
<name>A0A0G4HDV1_9ALVE</name>
<feature type="region of interest" description="Disordered" evidence="1">
    <location>
        <begin position="66"/>
        <end position="119"/>
    </location>
</feature>
<dbReference type="EMBL" id="CDMZ01002379">
    <property type="protein sequence ID" value="CEM42108.1"/>
    <property type="molecule type" value="Genomic_DNA"/>
</dbReference>
<feature type="compositionally biased region" description="Gly residues" evidence="1">
    <location>
        <begin position="11"/>
        <end position="20"/>
    </location>
</feature>
<feature type="compositionally biased region" description="Basic and acidic residues" evidence="1">
    <location>
        <begin position="79"/>
        <end position="88"/>
    </location>
</feature>
<protein>
    <submittedName>
        <fullName evidence="2">Uncharacterized protein</fullName>
    </submittedName>
</protein>
<evidence type="ECO:0000313" key="2">
    <source>
        <dbReference type="EMBL" id="CEM42108.1"/>
    </source>
</evidence>
<evidence type="ECO:0000256" key="1">
    <source>
        <dbReference type="SAM" id="MobiDB-lite"/>
    </source>
</evidence>
<proteinExistence type="predicted"/>
<accession>A0A0G4HDV1</accession>
<reference evidence="2" key="1">
    <citation type="submission" date="2014-11" db="EMBL/GenBank/DDBJ databases">
        <authorList>
            <person name="Otto D Thomas"/>
            <person name="Naeem Raeece"/>
        </authorList>
    </citation>
    <scope>NUCLEOTIDE SEQUENCE</scope>
</reference>
<dbReference type="VEuPathDB" id="CryptoDB:Cvel_26509"/>
<sequence length="131" mass="13040">MNPDLSLVPGFGTGQGGKGKGAGKGKGGKGSSMSPAPFARSSARLAALGTGNGGVSQGGLAGLADSAIVEHEANDDERDNGRDCRDQSNGEIADVEDEGADRERDRNPSPPAPPVDPLAAFATNVLALVGD</sequence>
<organism evidence="2">
    <name type="scientific">Chromera velia CCMP2878</name>
    <dbReference type="NCBI Taxonomy" id="1169474"/>
    <lineage>
        <taxon>Eukaryota</taxon>
        <taxon>Sar</taxon>
        <taxon>Alveolata</taxon>
        <taxon>Colpodellida</taxon>
        <taxon>Chromeraceae</taxon>
        <taxon>Chromera</taxon>
    </lineage>
</organism>